<dbReference type="EMBL" id="ADBL01002208">
    <property type="status" value="NOT_ANNOTATED_CDS"/>
    <property type="molecule type" value="Genomic_DNA"/>
</dbReference>
<evidence type="ECO:0000256" key="1">
    <source>
        <dbReference type="SAM" id="MobiDB-lite"/>
    </source>
</evidence>
<gene>
    <name evidence="2" type="ORF">MAPG_09020</name>
</gene>
<organism evidence="3 4">
    <name type="scientific">Magnaporthiopsis poae (strain ATCC 64411 / 73-15)</name>
    <name type="common">Kentucky bluegrass fungus</name>
    <name type="synonym">Magnaporthe poae</name>
    <dbReference type="NCBI Taxonomy" id="644358"/>
    <lineage>
        <taxon>Eukaryota</taxon>
        <taxon>Fungi</taxon>
        <taxon>Dikarya</taxon>
        <taxon>Ascomycota</taxon>
        <taxon>Pezizomycotina</taxon>
        <taxon>Sordariomycetes</taxon>
        <taxon>Sordariomycetidae</taxon>
        <taxon>Magnaporthales</taxon>
        <taxon>Magnaporthaceae</taxon>
        <taxon>Magnaporthiopsis</taxon>
    </lineage>
</organism>
<sequence length="91" mass="9964">MAYEANGQRKAIKLVERVLATALARRADGRTKKAASMLEHIVAVQAAKEEDGPNRLVPKNMLAVAYRVKSTRSDVHPGRDTAENGHKMAVQ</sequence>
<dbReference type="EnsemblFungi" id="MAPG_09020T0">
    <property type="protein sequence ID" value="MAPG_09020T0"/>
    <property type="gene ID" value="MAPG_09020"/>
</dbReference>
<proteinExistence type="predicted"/>
<dbReference type="VEuPathDB" id="FungiDB:MAPG_09020"/>
<reference evidence="3" key="4">
    <citation type="journal article" date="2015" name="G3 (Bethesda)">
        <title>Genome sequences of three phytopathogenic species of the Magnaporthaceae family of fungi.</title>
        <authorList>
            <person name="Okagaki L.H."/>
            <person name="Nunes C.C."/>
            <person name="Sailsbery J."/>
            <person name="Clay B."/>
            <person name="Brown D."/>
            <person name="John T."/>
            <person name="Oh Y."/>
            <person name="Young N."/>
            <person name="Fitzgerald M."/>
            <person name="Haas B.J."/>
            <person name="Zeng Q."/>
            <person name="Young S."/>
            <person name="Adiconis X."/>
            <person name="Fan L."/>
            <person name="Levin J.Z."/>
            <person name="Mitchell T.K."/>
            <person name="Okubara P.A."/>
            <person name="Farman M.L."/>
            <person name="Kohn L.M."/>
            <person name="Birren B."/>
            <person name="Ma L.-J."/>
            <person name="Dean R.A."/>
        </authorList>
    </citation>
    <scope>NUCLEOTIDE SEQUENCE</scope>
    <source>
        <strain evidence="3">ATCC 64411 / 73-15</strain>
    </source>
</reference>
<accession>A0A0C4E8V1</accession>
<reference evidence="2" key="3">
    <citation type="submission" date="2011-03" db="EMBL/GenBank/DDBJ databases">
        <title>Annotation of Magnaporthe poae ATCC 64411.</title>
        <authorList>
            <person name="Ma L.-J."/>
            <person name="Dead R."/>
            <person name="Young S.K."/>
            <person name="Zeng Q."/>
            <person name="Gargeya S."/>
            <person name="Fitzgerald M."/>
            <person name="Haas B."/>
            <person name="Abouelleil A."/>
            <person name="Alvarado L."/>
            <person name="Arachchi H.M."/>
            <person name="Berlin A."/>
            <person name="Brown A."/>
            <person name="Chapman S.B."/>
            <person name="Chen Z."/>
            <person name="Dunbar C."/>
            <person name="Freedman E."/>
            <person name="Gearin G."/>
            <person name="Gellesch M."/>
            <person name="Goldberg J."/>
            <person name="Griggs A."/>
            <person name="Gujja S."/>
            <person name="Heiman D."/>
            <person name="Howarth C."/>
            <person name="Larson L."/>
            <person name="Lui A."/>
            <person name="MacDonald P.J.P."/>
            <person name="Mehta T."/>
            <person name="Montmayeur A."/>
            <person name="Murphy C."/>
            <person name="Neiman D."/>
            <person name="Pearson M."/>
            <person name="Priest M."/>
            <person name="Roberts A."/>
            <person name="Saif S."/>
            <person name="Shea T."/>
            <person name="Shenoy N."/>
            <person name="Sisk P."/>
            <person name="Stolte C."/>
            <person name="Sykes S."/>
            <person name="Yandava C."/>
            <person name="Wortman J."/>
            <person name="Nusbaum C."/>
            <person name="Birren B."/>
        </authorList>
    </citation>
    <scope>NUCLEOTIDE SEQUENCE</scope>
    <source>
        <strain evidence="2">ATCC 64411</strain>
    </source>
</reference>
<reference evidence="4" key="1">
    <citation type="submission" date="2010-05" db="EMBL/GenBank/DDBJ databases">
        <title>The genome sequence of Magnaporthe poae strain ATCC 64411.</title>
        <authorList>
            <person name="Ma L.-J."/>
            <person name="Dead R."/>
            <person name="Young S."/>
            <person name="Zeng Q."/>
            <person name="Koehrsen M."/>
            <person name="Alvarado L."/>
            <person name="Berlin A."/>
            <person name="Chapman S.B."/>
            <person name="Chen Z."/>
            <person name="Freedman E."/>
            <person name="Gellesch M."/>
            <person name="Goldberg J."/>
            <person name="Griggs A."/>
            <person name="Gujja S."/>
            <person name="Heilman E.R."/>
            <person name="Heiman D."/>
            <person name="Hepburn T."/>
            <person name="Howarth C."/>
            <person name="Jen D."/>
            <person name="Larson L."/>
            <person name="Mehta T."/>
            <person name="Neiman D."/>
            <person name="Pearson M."/>
            <person name="Roberts A."/>
            <person name="Saif S."/>
            <person name="Shea T."/>
            <person name="Shenoy N."/>
            <person name="Sisk P."/>
            <person name="Stolte C."/>
            <person name="Sykes S."/>
            <person name="Walk T."/>
            <person name="White J."/>
            <person name="Yandava C."/>
            <person name="Haas B."/>
            <person name="Nusbaum C."/>
            <person name="Birren B."/>
        </authorList>
    </citation>
    <scope>NUCLEOTIDE SEQUENCE [LARGE SCALE GENOMIC DNA]</scope>
    <source>
        <strain evidence="4">ATCC 64411 / 73-15</strain>
    </source>
</reference>
<name>A0A0C4E8V1_MAGP6</name>
<evidence type="ECO:0000313" key="2">
    <source>
        <dbReference type="EMBL" id="KLU90055.1"/>
    </source>
</evidence>
<reference evidence="2" key="2">
    <citation type="submission" date="2010-05" db="EMBL/GenBank/DDBJ databases">
        <title>The Genome Sequence of Magnaporthe poae strain ATCC 64411.</title>
        <authorList>
            <consortium name="The Broad Institute Genome Sequencing Platform"/>
            <consortium name="Broad Institute Genome Sequencing Center for Infectious Disease"/>
            <person name="Ma L.-J."/>
            <person name="Dead R."/>
            <person name="Young S."/>
            <person name="Zeng Q."/>
            <person name="Koehrsen M."/>
            <person name="Alvarado L."/>
            <person name="Berlin A."/>
            <person name="Chapman S.B."/>
            <person name="Chen Z."/>
            <person name="Freedman E."/>
            <person name="Gellesch M."/>
            <person name="Goldberg J."/>
            <person name="Griggs A."/>
            <person name="Gujja S."/>
            <person name="Heilman E.R."/>
            <person name="Heiman D."/>
            <person name="Hepburn T."/>
            <person name="Howarth C."/>
            <person name="Jen D."/>
            <person name="Larson L."/>
            <person name="Mehta T."/>
            <person name="Neiman D."/>
            <person name="Pearson M."/>
            <person name="Roberts A."/>
            <person name="Saif S."/>
            <person name="Shea T."/>
            <person name="Shenoy N."/>
            <person name="Sisk P."/>
            <person name="Stolte C."/>
            <person name="Sykes S."/>
            <person name="Walk T."/>
            <person name="White J."/>
            <person name="Yandava C."/>
            <person name="Haas B."/>
            <person name="Nusbaum C."/>
            <person name="Birren B."/>
        </authorList>
    </citation>
    <scope>NUCLEOTIDE SEQUENCE</scope>
    <source>
        <strain evidence="2">ATCC 64411</strain>
    </source>
</reference>
<evidence type="ECO:0000313" key="3">
    <source>
        <dbReference type="EnsemblFungi" id="MAPG_09020T0"/>
    </source>
</evidence>
<dbReference type="EMBL" id="GL876974">
    <property type="protein sequence ID" value="KLU90055.1"/>
    <property type="molecule type" value="Genomic_DNA"/>
</dbReference>
<reference evidence="3" key="5">
    <citation type="submission" date="2015-06" db="UniProtKB">
        <authorList>
            <consortium name="EnsemblFungi"/>
        </authorList>
    </citation>
    <scope>IDENTIFICATION</scope>
    <source>
        <strain evidence="3">ATCC 64411</strain>
    </source>
</reference>
<dbReference type="Proteomes" id="UP000011715">
    <property type="component" value="Unassembled WGS sequence"/>
</dbReference>
<protein>
    <submittedName>
        <fullName evidence="2 3">Uncharacterized protein</fullName>
    </submittedName>
</protein>
<dbReference type="AlphaFoldDB" id="A0A0C4E8V1"/>
<evidence type="ECO:0000313" key="4">
    <source>
        <dbReference type="Proteomes" id="UP000011715"/>
    </source>
</evidence>
<feature type="region of interest" description="Disordered" evidence="1">
    <location>
        <begin position="71"/>
        <end position="91"/>
    </location>
</feature>
<keyword evidence="4" id="KW-1185">Reference proteome</keyword>